<dbReference type="EMBL" id="QQAZ01000003">
    <property type="protein sequence ID" value="RDI52719.1"/>
    <property type="molecule type" value="Genomic_DNA"/>
</dbReference>
<dbReference type="OrthoDB" id="5197053at2"/>
<evidence type="ECO:0000313" key="6">
    <source>
        <dbReference type="EMBL" id="RDI52719.1"/>
    </source>
</evidence>
<reference evidence="6 7" key="1">
    <citation type="submission" date="2018-07" db="EMBL/GenBank/DDBJ databases">
        <title>Genomic Encyclopedia of Type Strains, Phase IV (KMG-IV): sequencing the most valuable type-strain genomes for metagenomic binning, comparative biology and taxonomic classification.</title>
        <authorList>
            <person name="Goeker M."/>
        </authorList>
    </citation>
    <scope>NUCLEOTIDE SEQUENCE [LARGE SCALE GENOMIC DNA]</scope>
    <source>
        <strain evidence="6 7">DSM 44952</strain>
    </source>
</reference>
<evidence type="ECO:0000256" key="4">
    <source>
        <dbReference type="ARBA" id="ARBA00023136"/>
    </source>
</evidence>
<evidence type="ECO:0000256" key="1">
    <source>
        <dbReference type="ARBA" id="ARBA00004141"/>
    </source>
</evidence>
<evidence type="ECO:0000256" key="3">
    <source>
        <dbReference type="ARBA" id="ARBA00022989"/>
    </source>
</evidence>
<comment type="subcellular location">
    <subcellularLocation>
        <location evidence="1">Membrane</location>
        <topology evidence="1">Multi-pass membrane protein</topology>
    </subcellularLocation>
</comment>
<proteinExistence type="predicted"/>
<dbReference type="Pfam" id="PF13564">
    <property type="entry name" value="DoxX_2"/>
    <property type="match status" value="1"/>
</dbReference>
<keyword evidence="4 5" id="KW-0472">Membrane</keyword>
<keyword evidence="7" id="KW-1185">Reference proteome</keyword>
<dbReference type="InterPro" id="IPR032808">
    <property type="entry name" value="DoxX"/>
</dbReference>
<keyword evidence="3 5" id="KW-1133">Transmembrane helix</keyword>
<evidence type="ECO:0000256" key="5">
    <source>
        <dbReference type="SAM" id="Phobius"/>
    </source>
</evidence>
<feature type="transmembrane region" description="Helical" evidence="5">
    <location>
        <begin position="92"/>
        <end position="112"/>
    </location>
</feature>
<name>A0A370H873_9NOCA</name>
<protein>
    <submittedName>
        <fullName evidence="6">DoxX-like protein</fullName>
    </submittedName>
</protein>
<gene>
    <name evidence="6" type="ORF">DFR68_103103</name>
</gene>
<dbReference type="GO" id="GO:0016020">
    <property type="term" value="C:membrane"/>
    <property type="evidence" value="ECO:0007669"/>
    <property type="project" value="UniProtKB-SubCell"/>
</dbReference>
<keyword evidence="2 5" id="KW-0812">Transmembrane</keyword>
<evidence type="ECO:0000313" key="7">
    <source>
        <dbReference type="Proteomes" id="UP000255355"/>
    </source>
</evidence>
<dbReference type="Proteomes" id="UP000255355">
    <property type="component" value="Unassembled WGS sequence"/>
</dbReference>
<dbReference type="STRING" id="1210089.GCA_001613165_03562"/>
<sequence length="113" mass="11340">MIVLSVLLTALFLGLGVAKLLALVPMRKLAAAAGFSVRSYRGIGALEVAGAAGILLGLVVPILGGLAGTGLLLLLTGALVTHIRKRDGLRELAPAVVCTLLVGAYLLVLGTAS</sequence>
<dbReference type="AlphaFoldDB" id="A0A370H873"/>
<evidence type="ECO:0000256" key="2">
    <source>
        <dbReference type="ARBA" id="ARBA00022692"/>
    </source>
</evidence>
<organism evidence="6 7">
    <name type="scientific">Nocardia mexicana</name>
    <dbReference type="NCBI Taxonomy" id="279262"/>
    <lineage>
        <taxon>Bacteria</taxon>
        <taxon>Bacillati</taxon>
        <taxon>Actinomycetota</taxon>
        <taxon>Actinomycetes</taxon>
        <taxon>Mycobacteriales</taxon>
        <taxon>Nocardiaceae</taxon>
        <taxon>Nocardia</taxon>
    </lineage>
</organism>
<comment type="caution">
    <text evidence="6">The sequence shown here is derived from an EMBL/GenBank/DDBJ whole genome shotgun (WGS) entry which is preliminary data.</text>
</comment>
<dbReference type="RefSeq" id="WP_068020788.1">
    <property type="nucleotide sequence ID" value="NZ_QQAZ01000003.1"/>
</dbReference>
<accession>A0A370H873</accession>
<feature type="transmembrane region" description="Helical" evidence="5">
    <location>
        <begin position="48"/>
        <end position="80"/>
    </location>
</feature>